<dbReference type="GO" id="GO:0022857">
    <property type="term" value="F:transmembrane transporter activity"/>
    <property type="evidence" value="ECO:0007669"/>
    <property type="project" value="InterPro"/>
</dbReference>
<accession>A0A179C1Q6</accession>
<dbReference type="Proteomes" id="UP000078520">
    <property type="component" value="Unassembled WGS sequence"/>
</dbReference>
<keyword evidence="6 7" id="KW-0472">Membrane</keyword>
<feature type="transmembrane region" description="Helical" evidence="7">
    <location>
        <begin position="57"/>
        <end position="75"/>
    </location>
</feature>
<keyword evidence="2" id="KW-0813">Transport</keyword>
<gene>
    <name evidence="9" type="ORF">A3O14_03525</name>
</gene>
<dbReference type="PRINTS" id="PR01036">
    <property type="entry name" value="TCRTETB"/>
</dbReference>
<sequence length="465" mass="50553">MNVDNANDIAHTIDPRKRIVISAILLISDFICLMSQTMMVTALPVIQSDMHQAMTTVQWLTTGYTLLIGIVTPLAANLYEKFTNRQVFLGTIGIFTAGTLLGCVAQNFWMLLLARLIQAAAGGILMSFQMTTMVTIFPPEKRGTIMGISSLVVAFGPAIGPTLAGFILSGLGWRYLFILILPVMVIILGIGAFIFPNYSQPREIKIDMLSVTMSLLGSGLALASLTVMQTQFAMGIGMLVVGGILVALFVRRQLHLADPMLKVSIFKVQSFRLMTLIGIAAFMVLLGTEQMVSIFAQDVTHLTSMQAGMVLLPGAALNAITAAIVGRLYDEFGPKQLVLGGTILMLFGTFPFVMIKATMPVWLMTTAYAVRMIGNALVFSPVMSEAFKDLAPLEVSHATALNNALRQVFGSVSVTLLIVISEIPHSFVVGMRCSMWVTLILTALVLILFVRYLNVKNIVKNLLTY</sequence>
<dbReference type="InterPro" id="IPR036259">
    <property type="entry name" value="MFS_trans_sf"/>
</dbReference>
<keyword evidence="5 7" id="KW-1133">Transmembrane helix</keyword>
<dbReference type="Gene3D" id="1.20.1720.10">
    <property type="entry name" value="Multidrug resistance protein D"/>
    <property type="match status" value="1"/>
</dbReference>
<reference evidence="10" key="1">
    <citation type="submission" date="2016-03" db="EMBL/GenBank/DDBJ databases">
        <authorList>
            <person name="Johnson T.J."/>
            <person name="Youmans B."/>
            <person name="Case K."/>
            <person name="Noll S."/>
        </authorList>
    </citation>
    <scope>NUCLEOTIDE SEQUENCE [LARGE SCALE GENOMIC DNA]</scope>
    <source>
        <strain evidence="10">UMNLAv8</strain>
    </source>
</reference>
<protein>
    <submittedName>
        <fullName evidence="9">Multidrug transporter</fullName>
    </submittedName>
</protein>
<evidence type="ECO:0000256" key="1">
    <source>
        <dbReference type="ARBA" id="ARBA00004651"/>
    </source>
</evidence>
<dbReference type="SUPFAM" id="SSF103473">
    <property type="entry name" value="MFS general substrate transporter"/>
    <property type="match status" value="1"/>
</dbReference>
<keyword evidence="3" id="KW-1003">Cell membrane</keyword>
<dbReference type="OrthoDB" id="9816041at2"/>
<feature type="transmembrane region" description="Helical" evidence="7">
    <location>
        <begin position="20"/>
        <end position="45"/>
    </location>
</feature>
<comment type="subcellular location">
    <subcellularLocation>
        <location evidence="1">Cell membrane</location>
        <topology evidence="1">Multi-pass membrane protein</topology>
    </subcellularLocation>
</comment>
<evidence type="ECO:0000256" key="4">
    <source>
        <dbReference type="ARBA" id="ARBA00022692"/>
    </source>
</evidence>
<feature type="transmembrane region" description="Helical" evidence="7">
    <location>
        <begin position="232"/>
        <end position="250"/>
    </location>
</feature>
<dbReference type="InterPro" id="IPR004638">
    <property type="entry name" value="EmrB-like"/>
</dbReference>
<dbReference type="Gene3D" id="1.20.1250.20">
    <property type="entry name" value="MFS general substrate transporter like domains"/>
    <property type="match status" value="1"/>
</dbReference>
<comment type="caution">
    <text evidence="9">The sequence shown here is derived from an EMBL/GenBank/DDBJ whole genome shotgun (WGS) entry which is preliminary data.</text>
</comment>
<feature type="transmembrane region" description="Helical" evidence="7">
    <location>
        <begin position="337"/>
        <end position="355"/>
    </location>
</feature>
<feature type="transmembrane region" description="Helical" evidence="7">
    <location>
        <begin position="208"/>
        <end position="226"/>
    </location>
</feature>
<evidence type="ECO:0000256" key="7">
    <source>
        <dbReference type="SAM" id="Phobius"/>
    </source>
</evidence>
<feature type="domain" description="Major facilitator superfamily (MFS) profile" evidence="8">
    <location>
        <begin position="21"/>
        <end position="460"/>
    </location>
</feature>
<dbReference type="GO" id="GO:0005886">
    <property type="term" value="C:plasma membrane"/>
    <property type="evidence" value="ECO:0007669"/>
    <property type="project" value="UniProtKB-SubCell"/>
</dbReference>
<feature type="transmembrane region" description="Helical" evidence="7">
    <location>
        <begin position="175"/>
        <end position="196"/>
    </location>
</feature>
<proteinExistence type="predicted"/>
<evidence type="ECO:0000313" key="9">
    <source>
        <dbReference type="EMBL" id="OAQ08566.1"/>
    </source>
</evidence>
<feature type="transmembrane region" description="Helical" evidence="7">
    <location>
        <begin position="271"/>
        <end position="287"/>
    </location>
</feature>
<evidence type="ECO:0000256" key="3">
    <source>
        <dbReference type="ARBA" id="ARBA00022475"/>
    </source>
</evidence>
<dbReference type="AlphaFoldDB" id="A0A179C1Q6"/>
<evidence type="ECO:0000256" key="2">
    <source>
        <dbReference type="ARBA" id="ARBA00022448"/>
    </source>
</evidence>
<dbReference type="PANTHER" id="PTHR42718:SF24">
    <property type="entry name" value="MAJOR FACILITATOR SUPERFAMILY (MFS) PROFILE DOMAIN-CONTAINING PROTEIN"/>
    <property type="match status" value="1"/>
</dbReference>
<evidence type="ECO:0000313" key="10">
    <source>
        <dbReference type="Proteomes" id="UP000078520"/>
    </source>
</evidence>
<feature type="transmembrane region" description="Helical" evidence="7">
    <location>
        <begin position="307"/>
        <end position="325"/>
    </location>
</feature>
<evidence type="ECO:0000259" key="8">
    <source>
        <dbReference type="PROSITE" id="PS50850"/>
    </source>
</evidence>
<organism evidence="9 10">
    <name type="scientific">Ligilactobacillus aviarius</name>
    <dbReference type="NCBI Taxonomy" id="1606"/>
    <lineage>
        <taxon>Bacteria</taxon>
        <taxon>Bacillati</taxon>
        <taxon>Bacillota</taxon>
        <taxon>Bacilli</taxon>
        <taxon>Lactobacillales</taxon>
        <taxon>Lactobacillaceae</taxon>
        <taxon>Ligilactobacillus</taxon>
    </lineage>
</organism>
<dbReference type="PANTHER" id="PTHR42718">
    <property type="entry name" value="MAJOR FACILITATOR SUPERFAMILY MULTIDRUG TRANSPORTER MFSC"/>
    <property type="match status" value="1"/>
</dbReference>
<dbReference type="PROSITE" id="PS50850">
    <property type="entry name" value="MFS"/>
    <property type="match status" value="1"/>
</dbReference>
<feature type="transmembrane region" description="Helical" evidence="7">
    <location>
        <begin position="148"/>
        <end position="169"/>
    </location>
</feature>
<dbReference type="InterPro" id="IPR011701">
    <property type="entry name" value="MFS"/>
</dbReference>
<dbReference type="EMBL" id="LVKI01000009">
    <property type="protein sequence ID" value="OAQ08566.1"/>
    <property type="molecule type" value="Genomic_DNA"/>
</dbReference>
<feature type="transmembrane region" description="Helical" evidence="7">
    <location>
        <begin position="435"/>
        <end position="453"/>
    </location>
</feature>
<keyword evidence="4 7" id="KW-0812">Transmembrane</keyword>
<name>A0A179C1Q6_9LACO</name>
<feature type="transmembrane region" description="Helical" evidence="7">
    <location>
        <begin position="87"/>
        <end position="110"/>
    </location>
</feature>
<feature type="transmembrane region" description="Helical" evidence="7">
    <location>
        <begin position="116"/>
        <end position="136"/>
    </location>
</feature>
<evidence type="ECO:0000256" key="5">
    <source>
        <dbReference type="ARBA" id="ARBA00022989"/>
    </source>
</evidence>
<dbReference type="NCBIfam" id="TIGR00711">
    <property type="entry name" value="efflux_EmrB"/>
    <property type="match status" value="1"/>
</dbReference>
<dbReference type="Pfam" id="PF07690">
    <property type="entry name" value="MFS_1"/>
    <property type="match status" value="1"/>
</dbReference>
<dbReference type="InterPro" id="IPR020846">
    <property type="entry name" value="MFS_dom"/>
</dbReference>
<evidence type="ECO:0000256" key="6">
    <source>
        <dbReference type="ARBA" id="ARBA00023136"/>
    </source>
</evidence>